<keyword evidence="4" id="KW-0805">Transcription regulation</keyword>
<evidence type="ECO:0000256" key="2">
    <source>
        <dbReference type="ARBA" id="ARBA00022454"/>
    </source>
</evidence>
<name>A0A1A0H9L5_9ASCO</name>
<gene>
    <name evidence="12" type="ORF">METBIDRAFT_42965</name>
</gene>
<dbReference type="GO" id="GO:0010833">
    <property type="term" value="P:telomere maintenance via telomere lengthening"/>
    <property type="evidence" value="ECO:0007669"/>
    <property type="project" value="UniProtKB-UniRule"/>
</dbReference>
<evidence type="ECO:0000256" key="9">
    <source>
        <dbReference type="SAM" id="MobiDB-lite"/>
    </source>
</evidence>
<accession>A0A1A0H9L5</accession>
<feature type="region of interest" description="Disordered" evidence="9">
    <location>
        <begin position="303"/>
        <end position="348"/>
    </location>
</feature>
<dbReference type="SUPFAM" id="SSF46689">
    <property type="entry name" value="Homeodomain-like"/>
    <property type="match status" value="2"/>
</dbReference>
<evidence type="ECO:0000256" key="4">
    <source>
        <dbReference type="ARBA" id="ARBA00023015"/>
    </source>
</evidence>
<evidence type="ECO:0000256" key="1">
    <source>
        <dbReference type="ARBA" id="ARBA00010467"/>
    </source>
</evidence>
<dbReference type="EMBL" id="LXTC01000004">
    <property type="protein sequence ID" value="OBA20577.1"/>
    <property type="molecule type" value="Genomic_DNA"/>
</dbReference>
<keyword evidence="6" id="KW-0804">Transcription</keyword>
<dbReference type="RefSeq" id="XP_018711099.1">
    <property type="nucleotide sequence ID" value="XM_018857603.1"/>
</dbReference>
<dbReference type="InterPro" id="IPR015280">
    <property type="entry name" value="Rap1_DNA-bd"/>
</dbReference>
<evidence type="ECO:0000313" key="13">
    <source>
        <dbReference type="Proteomes" id="UP000092555"/>
    </source>
</evidence>
<dbReference type="STRING" id="869754.A0A1A0H9L5"/>
<protein>
    <recommendedName>
        <fullName evidence="8">DNA-binding protein RAP1</fullName>
    </recommendedName>
</protein>
<evidence type="ECO:0000256" key="3">
    <source>
        <dbReference type="ARBA" id="ARBA00022895"/>
    </source>
</evidence>
<dbReference type="Gene3D" id="1.10.10.60">
    <property type="entry name" value="Homeodomain-like"/>
    <property type="match status" value="2"/>
</dbReference>
<dbReference type="InterPro" id="IPR021661">
    <property type="entry name" value="Rap1_C"/>
</dbReference>
<evidence type="ECO:0000256" key="8">
    <source>
        <dbReference type="RuleBase" id="RU367107"/>
    </source>
</evidence>
<evidence type="ECO:0000256" key="7">
    <source>
        <dbReference type="ARBA" id="ARBA00023242"/>
    </source>
</evidence>
<comment type="function">
    <text evidence="8">Involved in the regulation of telomere length, clustering and has a specific role in telomere position effect (TPE).</text>
</comment>
<dbReference type="Pfam" id="PF11626">
    <property type="entry name" value="Rap1_C"/>
    <property type="match status" value="1"/>
</dbReference>
<organism evidence="12 13">
    <name type="scientific">Metschnikowia bicuspidata var. bicuspidata NRRL YB-4993</name>
    <dbReference type="NCBI Taxonomy" id="869754"/>
    <lineage>
        <taxon>Eukaryota</taxon>
        <taxon>Fungi</taxon>
        <taxon>Dikarya</taxon>
        <taxon>Ascomycota</taxon>
        <taxon>Saccharomycotina</taxon>
        <taxon>Pichiomycetes</taxon>
        <taxon>Metschnikowiaceae</taxon>
        <taxon>Metschnikowia</taxon>
    </lineage>
</organism>
<dbReference type="OrthoDB" id="435460at2759"/>
<dbReference type="CDD" id="cd11655">
    <property type="entry name" value="rap1_myb-like"/>
    <property type="match status" value="2"/>
</dbReference>
<keyword evidence="2 8" id="KW-0158">Chromosome</keyword>
<comment type="similarity">
    <text evidence="1 8">Belongs to the RAP1 family.</text>
</comment>
<keyword evidence="5" id="KW-0010">Activator</keyword>
<dbReference type="Proteomes" id="UP000092555">
    <property type="component" value="Unassembled WGS sequence"/>
</dbReference>
<feature type="domain" description="TRF2-interacting telomeric protein/Rap1 C-terminal" evidence="11">
    <location>
        <begin position="469"/>
        <end position="556"/>
    </location>
</feature>
<evidence type="ECO:0000313" key="12">
    <source>
        <dbReference type="EMBL" id="OBA20577.1"/>
    </source>
</evidence>
<evidence type="ECO:0000256" key="5">
    <source>
        <dbReference type="ARBA" id="ARBA00023159"/>
    </source>
</evidence>
<dbReference type="GeneID" id="30030579"/>
<keyword evidence="3 8" id="KW-0779">Telomere</keyword>
<evidence type="ECO:0000256" key="6">
    <source>
        <dbReference type="ARBA" id="ARBA00023163"/>
    </source>
</evidence>
<evidence type="ECO:0000259" key="11">
    <source>
        <dbReference type="Pfam" id="PF11626"/>
    </source>
</evidence>
<comment type="caution">
    <text evidence="12">The sequence shown here is derived from an EMBL/GenBank/DDBJ whole genome shotgun (WGS) entry which is preliminary data.</text>
</comment>
<dbReference type="GO" id="GO:0031848">
    <property type="term" value="P:protection from non-homologous end joining at telomere"/>
    <property type="evidence" value="ECO:0007669"/>
    <property type="project" value="TreeGrafter"/>
</dbReference>
<keyword evidence="7 8" id="KW-0539">Nucleus</keyword>
<reference evidence="12 13" key="1">
    <citation type="submission" date="2016-05" db="EMBL/GenBank/DDBJ databases">
        <title>Comparative genomics of biotechnologically important yeasts.</title>
        <authorList>
            <consortium name="DOE Joint Genome Institute"/>
            <person name="Riley R."/>
            <person name="Haridas S."/>
            <person name="Wolfe K.H."/>
            <person name="Lopes M.R."/>
            <person name="Hittinger C.T."/>
            <person name="Goker M."/>
            <person name="Salamov A."/>
            <person name="Wisecaver J."/>
            <person name="Long T.M."/>
            <person name="Aerts A.L."/>
            <person name="Barry K."/>
            <person name="Choi C."/>
            <person name="Clum A."/>
            <person name="Coughlan A.Y."/>
            <person name="Deshpande S."/>
            <person name="Douglass A.P."/>
            <person name="Hanson S.J."/>
            <person name="Klenk H.-P."/>
            <person name="LaButti K."/>
            <person name="Lapidus A."/>
            <person name="Lindquist E."/>
            <person name="Lipzen A."/>
            <person name="Meier-kolthoff J.P."/>
            <person name="Ohm R.A."/>
            <person name="Otillar R.P."/>
            <person name="Pangilinan J."/>
            <person name="Peng Y."/>
            <person name="Rokas A."/>
            <person name="Rosa C.A."/>
            <person name="Scheuner C."/>
            <person name="Sibirny A.A."/>
            <person name="Slot J.C."/>
            <person name="Stielow J.B."/>
            <person name="Sun H."/>
            <person name="Kurtzman C.P."/>
            <person name="Blackwell M."/>
            <person name="Grigoriev I.V."/>
            <person name="Jeffries T.W."/>
        </authorList>
    </citation>
    <scope>NUCLEOTIDE SEQUENCE [LARGE SCALE GENOMIC DNA]</scope>
    <source>
        <strain evidence="12 13">NRRL YB-4993</strain>
    </source>
</reference>
<evidence type="ECO:0000259" key="10">
    <source>
        <dbReference type="Pfam" id="PF09197"/>
    </source>
</evidence>
<feature type="compositionally biased region" description="Basic and acidic residues" evidence="9">
    <location>
        <begin position="303"/>
        <end position="316"/>
    </location>
</feature>
<dbReference type="PANTHER" id="PTHR16466">
    <property type="entry name" value="TELOMERE REPEAT-BINDING FACTOR 2-INTERACTING PROTEIN 1"/>
    <property type="match status" value="1"/>
</dbReference>
<dbReference type="GO" id="GO:0042162">
    <property type="term" value="F:telomeric DNA binding"/>
    <property type="evidence" value="ECO:0007669"/>
    <property type="project" value="TreeGrafter"/>
</dbReference>
<dbReference type="InterPro" id="IPR009057">
    <property type="entry name" value="Homeodomain-like_sf"/>
</dbReference>
<dbReference type="GO" id="GO:0070187">
    <property type="term" value="C:shelterin complex"/>
    <property type="evidence" value="ECO:0007669"/>
    <property type="project" value="TreeGrafter"/>
</dbReference>
<comment type="subunit">
    <text evidence="8">Homodimer.</text>
</comment>
<dbReference type="PANTHER" id="PTHR16466:SF6">
    <property type="entry name" value="TELOMERIC REPEAT-BINDING FACTOR 2-INTERACTING PROTEIN 1"/>
    <property type="match status" value="1"/>
</dbReference>
<sequence>MTQDHQIITNRDLVPHSLLSNLFPHLLYIDPLEPNYEHYCRVIQDNGGQITADHNNTSAHHLSSTPWPDRPTYLLLYVDHSIRNNTQQILERYRFLLSKRRNSSYDEEGLHAIDVSNSSSSTEPGVKRPRDKLTKNTTKFTPEADAYILEQVRMRPRLRTSHKFFEELAKHDTLKGHTGNSVRSRYRAHLEHKLQYVFKTDNYDNLILDENGQKIAVEVSQAKTMKNKFTAEDDFHLCEDVITHVAGIQNNHAANGTLDEDKFSVLIAFFDEYARRFPQHSSSSWRDRYRKFARPHGLQRYRDEYIRDLNTKEGPKPMKNMTSRKDRDKSQNKNGHHSTQLSHLDHHIDSEMGMTSRETDALDEEIGAVKNSNIDSMLRSIDAGDMSAIHPDLTSGGVDADVEAIDLSLRQSMSQEYSRGYQYMPSNVTLNDLFSDQFYRQKSEQIMTKLKECLTGHGTMTLEKISETLQSFGFTKKFVGHVFRVTSGSALPMIRYFGQVLTLLENEKTNDMQEILYLHDGVGFWTPEADEALMRGEMESLRHMKEADINQRRVFLGLED</sequence>
<comment type="subcellular location">
    <subcellularLocation>
        <location evidence="8">Nucleus</location>
    </subcellularLocation>
    <subcellularLocation>
        <location evidence="8">Chromosome</location>
        <location evidence="8">Telomere</location>
    </subcellularLocation>
</comment>
<feature type="domain" description="Rap1 DNA-binding" evidence="10">
    <location>
        <begin position="228"/>
        <end position="322"/>
    </location>
</feature>
<proteinExistence type="inferred from homology"/>
<dbReference type="InterPro" id="IPR039595">
    <property type="entry name" value="TE2IP/Rap1"/>
</dbReference>
<keyword evidence="13" id="KW-1185">Reference proteome</keyword>
<dbReference type="Pfam" id="PF09197">
    <property type="entry name" value="Rap1-DNA-bind"/>
    <property type="match status" value="1"/>
</dbReference>
<dbReference type="AlphaFoldDB" id="A0A1A0H9L5"/>